<dbReference type="EMBL" id="SJPQ01000003">
    <property type="protein sequence ID" value="TWT87154.1"/>
    <property type="molecule type" value="Genomic_DNA"/>
</dbReference>
<organism evidence="2 3">
    <name type="scientific">Pseudobythopirellula maris</name>
    <dbReference type="NCBI Taxonomy" id="2527991"/>
    <lineage>
        <taxon>Bacteria</taxon>
        <taxon>Pseudomonadati</taxon>
        <taxon>Planctomycetota</taxon>
        <taxon>Planctomycetia</taxon>
        <taxon>Pirellulales</taxon>
        <taxon>Lacipirellulaceae</taxon>
        <taxon>Pseudobythopirellula</taxon>
    </lineage>
</organism>
<comment type="caution">
    <text evidence="2">The sequence shown here is derived from an EMBL/GenBank/DDBJ whole genome shotgun (WGS) entry which is preliminary data.</text>
</comment>
<dbReference type="RefSeq" id="WP_146402169.1">
    <property type="nucleotide sequence ID" value="NZ_SJPQ01000003.1"/>
</dbReference>
<gene>
    <name evidence="2" type="ORF">Mal64_26890</name>
</gene>
<dbReference type="OrthoDB" id="287567at2"/>
<name>A0A5C5ZIG7_9BACT</name>
<evidence type="ECO:0000256" key="1">
    <source>
        <dbReference type="SAM" id="Phobius"/>
    </source>
</evidence>
<dbReference type="AlphaFoldDB" id="A0A5C5ZIG7"/>
<dbReference type="Proteomes" id="UP000315440">
    <property type="component" value="Unassembled WGS sequence"/>
</dbReference>
<keyword evidence="3" id="KW-1185">Reference proteome</keyword>
<proteinExistence type="predicted"/>
<sequence>MTSETKSCPRCGEEILAVAKKCRYCQAYLDPLLMAQNAPSRIDRSLTPVGRPGSAIAAGYCALFAIVPVFGIPFALAALVLGILALKKINEDPSLVGRGRAWFGIVMGGLMLFVSLALIVMIALGA</sequence>
<feature type="transmembrane region" description="Helical" evidence="1">
    <location>
        <begin position="55"/>
        <end position="81"/>
    </location>
</feature>
<keyword evidence="1" id="KW-1133">Transmembrane helix</keyword>
<accession>A0A5C5ZIG7</accession>
<reference evidence="2 3" key="1">
    <citation type="submission" date="2019-02" db="EMBL/GenBank/DDBJ databases">
        <title>Deep-cultivation of Planctomycetes and their phenomic and genomic characterization uncovers novel biology.</title>
        <authorList>
            <person name="Wiegand S."/>
            <person name="Jogler M."/>
            <person name="Boedeker C."/>
            <person name="Pinto D."/>
            <person name="Vollmers J."/>
            <person name="Rivas-Marin E."/>
            <person name="Kohn T."/>
            <person name="Peeters S.H."/>
            <person name="Heuer A."/>
            <person name="Rast P."/>
            <person name="Oberbeckmann S."/>
            <person name="Bunk B."/>
            <person name="Jeske O."/>
            <person name="Meyerdierks A."/>
            <person name="Storesund J.E."/>
            <person name="Kallscheuer N."/>
            <person name="Luecker S."/>
            <person name="Lage O.M."/>
            <person name="Pohl T."/>
            <person name="Merkel B.J."/>
            <person name="Hornburger P."/>
            <person name="Mueller R.-W."/>
            <person name="Bruemmer F."/>
            <person name="Labrenz M."/>
            <person name="Spormann A.M."/>
            <person name="Op Den Camp H."/>
            <person name="Overmann J."/>
            <person name="Amann R."/>
            <person name="Jetten M.S.M."/>
            <person name="Mascher T."/>
            <person name="Medema M.H."/>
            <person name="Devos D.P."/>
            <person name="Kaster A.-K."/>
            <person name="Ovreas L."/>
            <person name="Rohde M."/>
            <person name="Galperin M.Y."/>
            <person name="Jogler C."/>
        </authorList>
    </citation>
    <scope>NUCLEOTIDE SEQUENCE [LARGE SCALE GENOMIC DNA]</scope>
    <source>
        <strain evidence="2 3">Mal64</strain>
    </source>
</reference>
<keyword evidence="1" id="KW-0812">Transmembrane</keyword>
<keyword evidence="1" id="KW-0472">Membrane</keyword>
<evidence type="ECO:0000313" key="3">
    <source>
        <dbReference type="Proteomes" id="UP000315440"/>
    </source>
</evidence>
<protein>
    <submittedName>
        <fullName evidence="2">Uncharacterized protein</fullName>
    </submittedName>
</protein>
<evidence type="ECO:0000313" key="2">
    <source>
        <dbReference type="EMBL" id="TWT87154.1"/>
    </source>
</evidence>
<feature type="transmembrane region" description="Helical" evidence="1">
    <location>
        <begin position="102"/>
        <end position="124"/>
    </location>
</feature>